<dbReference type="InterPro" id="IPR029787">
    <property type="entry name" value="Nucleotide_cyclase"/>
</dbReference>
<keyword evidence="4" id="KW-1185">Reference proteome</keyword>
<name>A0ABV4XJX8_9CYAN</name>
<protein>
    <submittedName>
        <fullName evidence="3">Diguanylate cyclase domain-containing protein</fullName>
        <ecNumber evidence="3">2.7.7.65</ecNumber>
    </submittedName>
</protein>
<dbReference type="EC" id="2.7.7.65" evidence="3"/>
<accession>A0ABV4XJX8</accession>
<dbReference type="PANTHER" id="PTHR45138:SF9">
    <property type="entry name" value="DIGUANYLATE CYCLASE DGCM-RELATED"/>
    <property type="match status" value="1"/>
</dbReference>
<dbReference type="Gene3D" id="3.30.70.270">
    <property type="match status" value="1"/>
</dbReference>
<feature type="coiled-coil region" evidence="1">
    <location>
        <begin position="141"/>
        <end position="168"/>
    </location>
</feature>
<keyword evidence="3" id="KW-0808">Transferase</keyword>
<dbReference type="InterPro" id="IPR050469">
    <property type="entry name" value="Diguanylate_Cyclase"/>
</dbReference>
<dbReference type="InterPro" id="IPR000160">
    <property type="entry name" value="GGDEF_dom"/>
</dbReference>
<dbReference type="Proteomes" id="UP001576784">
    <property type="component" value="Unassembled WGS sequence"/>
</dbReference>
<evidence type="ECO:0000313" key="4">
    <source>
        <dbReference type="Proteomes" id="UP001576784"/>
    </source>
</evidence>
<evidence type="ECO:0000259" key="2">
    <source>
        <dbReference type="PROSITE" id="PS50887"/>
    </source>
</evidence>
<comment type="caution">
    <text evidence="3">The sequence shown here is derived from an EMBL/GenBank/DDBJ whole genome shotgun (WGS) entry which is preliminary data.</text>
</comment>
<keyword evidence="1" id="KW-0175">Coiled coil</keyword>
<dbReference type="PANTHER" id="PTHR45138">
    <property type="entry name" value="REGULATORY COMPONENTS OF SENSORY TRANSDUCTION SYSTEM"/>
    <property type="match status" value="1"/>
</dbReference>
<keyword evidence="3" id="KW-0548">Nucleotidyltransferase</keyword>
<dbReference type="Pfam" id="PF00990">
    <property type="entry name" value="GGDEF"/>
    <property type="match status" value="1"/>
</dbReference>
<dbReference type="CDD" id="cd01949">
    <property type="entry name" value="GGDEF"/>
    <property type="match status" value="1"/>
</dbReference>
<feature type="domain" description="GGDEF" evidence="2">
    <location>
        <begin position="196"/>
        <end position="332"/>
    </location>
</feature>
<sequence length="332" mass="37717">MQPLILESTLQDLNLYDFTVESSTLSSTVTKAFETNYLLPGVIITEQGQLWGMISRREFLERMSRPYGLELFWRRPVTSLYTLSKQEPLILPSDTLIVAAAKQSLWRSPELVYEPVIVEIKPKEYRLLDVHQLLVAQSEIHELANLLINELYQKLETANQELQQLATVDSLTNLANRRQFDRYLSQQWQQMRRQIEWLSLIIIDVDYFKLYNDSYGHLAGDFCLQQVAKTIKSSVQRATDLVARYGGEEFAVILPATSAEGALHLAEKIIRNVRKLEIVHEKSAVSSFVSVSLGVASVIPEKEMTPASLIALADAALYAAKSSGRDRYILHS</sequence>
<reference evidence="3 4" key="1">
    <citation type="submission" date="2024-09" db="EMBL/GenBank/DDBJ databases">
        <title>Floridaenema gen nov. (Aerosakkonemataceae, Aerosakkonematales ord. nov., Cyanobacteria) from benthic tropical and subtropical fresh waters, with the description of four new species.</title>
        <authorList>
            <person name="Moretto J.A."/>
            <person name="Berthold D.E."/>
            <person name="Lefler F.W."/>
            <person name="Huang I.-S."/>
            <person name="Laughinghouse H. IV."/>
        </authorList>
    </citation>
    <scope>NUCLEOTIDE SEQUENCE [LARGE SCALE GENOMIC DNA]</scope>
    <source>
        <strain evidence="3 4">BLCC-F50</strain>
    </source>
</reference>
<dbReference type="RefSeq" id="WP_413261688.1">
    <property type="nucleotide sequence ID" value="NZ_JBHFNR010000021.1"/>
</dbReference>
<dbReference type="GO" id="GO:0052621">
    <property type="term" value="F:diguanylate cyclase activity"/>
    <property type="evidence" value="ECO:0007669"/>
    <property type="project" value="UniProtKB-EC"/>
</dbReference>
<gene>
    <name evidence="3" type="ORF">ACE1CI_03590</name>
</gene>
<dbReference type="SUPFAM" id="SSF55073">
    <property type="entry name" value="Nucleotide cyclase"/>
    <property type="match status" value="1"/>
</dbReference>
<dbReference type="NCBIfam" id="TIGR00254">
    <property type="entry name" value="GGDEF"/>
    <property type="match status" value="1"/>
</dbReference>
<evidence type="ECO:0000256" key="1">
    <source>
        <dbReference type="SAM" id="Coils"/>
    </source>
</evidence>
<dbReference type="EMBL" id="JBHFNR010000021">
    <property type="protein sequence ID" value="MFB2892011.1"/>
    <property type="molecule type" value="Genomic_DNA"/>
</dbReference>
<dbReference type="SMART" id="SM00267">
    <property type="entry name" value="GGDEF"/>
    <property type="match status" value="1"/>
</dbReference>
<dbReference type="PROSITE" id="PS50887">
    <property type="entry name" value="GGDEF"/>
    <property type="match status" value="1"/>
</dbReference>
<evidence type="ECO:0000313" key="3">
    <source>
        <dbReference type="EMBL" id="MFB2892011.1"/>
    </source>
</evidence>
<organism evidence="3 4">
    <name type="scientific">Floridaenema flaviceps BLCC-F50</name>
    <dbReference type="NCBI Taxonomy" id="3153642"/>
    <lineage>
        <taxon>Bacteria</taxon>
        <taxon>Bacillati</taxon>
        <taxon>Cyanobacteriota</taxon>
        <taxon>Cyanophyceae</taxon>
        <taxon>Oscillatoriophycideae</taxon>
        <taxon>Aerosakkonematales</taxon>
        <taxon>Aerosakkonemataceae</taxon>
        <taxon>Floridanema</taxon>
        <taxon>Floridanema flaviceps</taxon>
    </lineage>
</organism>
<dbReference type="InterPro" id="IPR043128">
    <property type="entry name" value="Rev_trsase/Diguanyl_cyclase"/>
</dbReference>
<proteinExistence type="predicted"/>